<dbReference type="EMBL" id="CP000859">
    <property type="protein sequence ID" value="ABW66865.1"/>
    <property type="molecule type" value="Genomic_DNA"/>
</dbReference>
<evidence type="ECO:0000313" key="19">
    <source>
        <dbReference type="EMBL" id="ABW66865.1"/>
    </source>
</evidence>
<dbReference type="PANTHER" id="PTHR11070">
    <property type="entry name" value="UVRD / RECB / PCRA DNA HELICASE FAMILY MEMBER"/>
    <property type="match status" value="1"/>
</dbReference>
<dbReference type="InterPro" id="IPR027417">
    <property type="entry name" value="P-loop_NTPase"/>
</dbReference>
<accession>A8ZX09</accession>
<dbReference type="CDD" id="cd22352">
    <property type="entry name" value="RecB_C-like"/>
    <property type="match status" value="1"/>
</dbReference>
<dbReference type="STRING" id="96561.Dole_1055"/>
<keyword evidence="20" id="KW-1185">Reference proteome</keyword>
<dbReference type="InterPro" id="IPR000212">
    <property type="entry name" value="DNA_helicase_UvrD/REP"/>
</dbReference>
<evidence type="ECO:0000256" key="7">
    <source>
        <dbReference type="ARBA" id="ARBA00022839"/>
    </source>
</evidence>
<dbReference type="SUPFAM" id="SSF52980">
    <property type="entry name" value="Restriction endonuclease-like"/>
    <property type="match status" value="1"/>
</dbReference>
<dbReference type="GO" id="GO:0046872">
    <property type="term" value="F:metal ion binding"/>
    <property type="evidence" value="ECO:0007669"/>
    <property type="project" value="UniProtKB-KW"/>
</dbReference>
<dbReference type="InterPro" id="IPR004586">
    <property type="entry name" value="RecB"/>
</dbReference>
<feature type="binding site" evidence="16">
    <location>
        <begin position="24"/>
        <end position="31"/>
    </location>
    <ligand>
        <name>ATP</name>
        <dbReference type="ChEBI" id="CHEBI:30616"/>
    </ligand>
</feature>
<comment type="catalytic activity">
    <reaction evidence="13">
        <text>Couples ATP hydrolysis with the unwinding of duplex DNA by translocating in the 3'-5' direction.</text>
        <dbReference type="EC" id="5.6.2.4"/>
    </reaction>
</comment>
<proteinExistence type="inferred from homology"/>
<dbReference type="RefSeq" id="WP_012174483.1">
    <property type="nucleotide sequence ID" value="NC_009943.1"/>
</dbReference>
<evidence type="ECO:0000256" key="11">
    <source>
        <dbReference type="ARBA" id="ARBA00023204"/>
    </source>
</evidence>
<evidence type="ECO:0000256" key="12">
    <source>
        <dbReference type="ARBA" id="ARBA00023235"/>
    </source>
</evidence>
<dbReference type="HOGENOM" id="CLU_001114_6_1_7"/>
<dbReference type="Gene3D" id="1.10.486.10">
    <property type="entry name" value="PCRA, domain 4"/>
    <property type="match status" value="1"/>
</dbReference>
<dbReference type="GO" id="GO:0003677">
    <property type="term" value="F:DNA binding"/>
    <property type="evidence" value="ECO:0007669"/>
    <property type="project" value="UniProtKB-KW"/>
</dbReference>
<dbReference type="GO" id="GO:0016887">
    <property type="term" value="F:ATP hydrolysis activity"/>
    <property type="evidence" value="ECO:0007669"/>
    <property type="project" value="RHEA"/>
</dbReference>
<keyword evidence="4" id="KW-0227">DNA damage</keyword>
<dbReference type="KEGG" id="dol:Dole_1055"/>
<dbReference type="GO" id="GO:0005524">
    <property type="term" value="F:ATP binding"/>
    <property type="evidence" value="ECO:0007669"/>
    <property type="project" value="UniProtKB-UniRule"/>
</dbReference>
<dbReference type="GO" id="GO:0043138">
    <property type="term" value="F:3'-5' DNA helicase activity"/>
    <property type="evidence" value="ECO:0007669"/>
    <property type="project" value="UniProtKB-EC"/>
</dbReference>
<keyword evidence="11" id="KW-0234">DNA repair</keyword>
<dbReference type="GO" id="GO:0005829">
    <property type="term" value="C:cytosol"/>
    <property type="evidence" value="ECO:0007669"/>
    <property type="project" value="TreeGrafter"/>
</dbReference>
<evidence type="ECO:0000259" key="17">
    <source>
        <dbReference type="PROSITE" id="PS51198"/>
    </source>
</evidence>
<evidence type="ECO:0000256" key="10">
    <source>
        <dbReference type="ARBA" id="ARBA00023125"/>
    </source>
</evidence>
<evidence type="ECO:0000256" key="8">
    <source>
        <dbReference type="ARBA" id="ARBA00022840"/>
    </source>
</evidence>
<dbReference type="NCBIfam" id="TIGR00609">
    <property type="entry name" value="recB"/>
    <property type="match status" value="1"/>
</dbReference>
<keyword evidence="1" id="KW-0540">Nuclease</keyword>
<sequence length="1203" mass="132972">MARREPFDILCADLSGGITTLVEASAGTGKTYAIVGLFLRLIAETDAGVDNILAVTYTEAATQELKGKIRTALRKAATAFKTGTMSGDPLIDGLLKKRETTRAVAARRLKRALEAFDQAAIFTIHGFCSRMLGEFAFESGVLFGAEMVTNQDELVQQVARDFWRQRFYGASPLFLDYAVGEKGLCVDTFTRLLNNWMVFPDLRVVPGADETVDTAALEAAFAASLEQVAAQWTADKAAVQEILLNSGGLRRNLYRADWLSGWFLRMDAYAGPREGLPSEFEQFKKFTTTGIAEGTKSGGTVAHHPFFDTCQQHMEIRQALTGAFDRRIAVEKSRFLGEARKALDAQKQRLNIRYFDDLLLNLDRVLVSDARTGLIEKARHRYRAVLIDEFQDTDPLQYRIFSSLFQGASALFFIGDPKQAIYGFRGADVFAYLEAVPGVDVACTLAENWRSRAGLVTGVNTLFQAVAAPFVFDEINFAPAAPASGAQIPRLTIDGNEPAALELRLMESDDFSTKTQKAAWIQLVARDTAAQAARLVALGREQKAWLGDRPLAAEDMAILVRRNTEAILVQEALSRLNVHSTILKAGDLFGSHEAFEMQVLLSAVAFAHDLSLVKGACATQMMGHDARRIAGLSLEADTTDPVVERFLSYRDLWRRHGFMKMFSRLLRREEVLPRLMAFPDGERRCTNLFHLAELLHRTALEAHYGPERLVRWLMRQRTGLQGRNEEHQLRLESDDSAVKIITIHKSKGLEYPVTFCPYLWTGTPRTAGGDGVACHEPREDGSLSMVLDLRSGDAEGVADRRERWYRETLSENMRLLYVALTRAKNQCYVSVVPEKADGSPLAALLGTGEAGISADALERVAGQSGGSIHVTRVGPADLHAAPLSAEDGGAEAKLSCRRFPGTIAADWRVASFSAMRRSFSGTEADHVAADDGGVTPDPELLSAPYTGIAQFPAGARAGLFMHEVFEYLDFTNADPVYREELVSRELSRYNFDRQWRGPVCDMVDRVLSTPLPPVSGGEGVRLDSVPMDCRINELEFFFPLRSVSPESLAAAYRQAGAGPGNDRFSHALKALAFSPARGVMRGFVDLVFFSAGRYFIVDWKSNLLGPNPESYSQTRLREVMEKEFYLLQAHLYAVALNQYLSARLPAYDYASDFGGVYYVFLRGVDPAAGPDYGIYRETPSVELMRALTRCLLETVSAKKGEGR</sequence>
<keyword evidence="5 16" id="KW-0378">Hydrolase</keyword>
<evidence type="ECO:0000259" key="18">
    <source>
        <dbReference type="PROSITE" id="PS51217"/>
    </source>
</evidence>
<dbReference type="PROSITE" id="PS51217">
    <property type="entry name" value="UVRD_HELICASE_CTER"/>
    <property type="match status" value="1"/>
</dbReference>
<evidence type="ECO:0000256" key="16">
    <source>
        <dbReference type="PROSITE-ProRule" id="PRU00560"/>
    </source>
</evidence>
<dbReference type="Gene3D" id="3.40.50.300">
    <property type="entry name" value="P-loop containing nucleotide triphosphate hydrolases"/>
    <property type="match status" value="2"/>
</dbReference>
<comment type="catalytic activity">
    <reaction evidence="15">
        <text>ATP + H2O = ADP + phosphate + H(+)</text>
        <dbReference type="Rhea" id="RHEA:13065"/>
        <dbReference type="ChEBI" id="CHEBI:15377"/>
        <dbReference type="ChEBI" id="CHEBI:15378"/>
        <dbReference type="ChEBI" id="CHEBI:30616"/>
        <dbReference type="ChEBI" id="CHEBI:43474"/>
        <dbReference type="ChEBI" id="CHEBI:456216"/>
        <dbReference type="EC" id="5.6.2.4"/>
    </reaction>
</comment>
<dbReference type="GO" id="GO:0009338">
    <property type="term" value="C:exodeoxyribonuclease V complex"/>
    <property type="evidence" value="ECO:0007669"/>
    <property type="project" value="TreeGrafter"/>
</dbReference>
<feature type="domain" description="UvrD-like helicase C-terminal" evidence="18">
    <location>
        <begin position="489"/>
        <end position="748"/>
    </location>
</feature>
<dbReference type="Gene3D" id="1.10.3170.10">
    <property type="entry name" value="Recbcd, chain B, domain 2"/>
    <property type="match status" value="1"/>
</dbReference>
<keyword evidence="3 16" id="KW-0547">Nucleotide-binding</keyword>
<evidence type="ECO:0000256" key="6">
    <source>
        <dbReference type="ARBA" id="ARBA00022806"/>
    </source>
</evidence>
<dbReference type="EC" id="5.6.2.4" evidence="14"/>
<reference evidence="19 20" key="1">
    <citation type="submission" date="2007-10" db="EMBL/GenBank/DDBJ databases">
        <title>Complete sequence of Desulfococcus oleovorans Hxd3.</title>
        <authorList>
            <consortium name="US DOE Joint Genome Institute"/>
            <person name="Copeland A."/>
            <person name="Lucas S."/>
            <person name="Lapidus A."/>
            <person name="Barry K."/>
            <person name="Glavina del Rio T."/>
            <person name="Dalin E."/>
            <person name="Tice H."/>
            <person name="Pitluck S."/>
            <person name="Kiss H."/>
            <person name="Brettin T."/>
            <person name="Bruce D."/>
            <person name="Detter J.C."/>
            <person name="Han C."/>
            <person name="Schmutz J."/>
            <person name="Larimer F."/>
            <person name="Land M."/>
            <person name="Hauser L."/>
            <person name="Kyrpides N."/>
            <person name="Kim E."/>
            <person name="Wawrik B."/>
            <person name="Richardson P."/>
        </authorList>
    </citation>
    <scope>NUCLEOTIDE SEQUENCE [LARGE SCALE GENOMIC DNA]</scope>
    <source>
        <strain evidence="20">DSM 6200 / JCM 39069 / Hxd3</strain>
    </source>
</reference>
<evidence type="ECO:0000313" key="20">
    <source>
        <dbReference type="Proteomes" id="UP000008561"/>
    </source>
</evidence>
<keyword evidence="10" id="KW-0238">DNA-binding</keyword>
<dbReference type="PROSITE" id="PS51198">
    <property type="entry name" value="UVRD_HELICASE_ATP_BIND"/>
    <property type="match status" value="1"/>
</dbReference>
<dbReference type="Gene3D" id="3.90.320.10">
    <property type="match status" value="1"/>
</dbReference>
<dbReference type="GO" id="GO:0000725">
    <property type="term" value="P:recombinational repair"/>
    <property type="evidence" value="ECO:0007669"/>
    <property type="project" value="TreeGrafter"/>
</dbReference>
<keyword evidence="8 16" id="KW-0067">ATP-binding</keyword>
<name>A8ZX09_DESOH</name>
<dbReference type="InterPro" id="IPR014017">
    <property type="entry name" value="DNA_helicase_UvrD-like_C"/>
</dbReference>
<evidence type="ECO:0000256" key="15">
    <source>
        <dbReference type="ARBA" id="ARBA00048988"/>
    </source>
</evidence>
<keyword evidence="12" id="KW-0413">Isomerase</keyword>
<dbReference type="InterPro" id="IPR011604">
    <property type="entry name" value="PDDEXK-like_dom_sf"/>
</dbReference>
<dbReference type="HAMAP" id="MF_01485">
    <property type="entry name" value="RecB"/>
    <property type="match status" value="1"/>
</dbReference>
<dbReference type="InterPro" id="IPR011335">
    <property type="entry name" value="Restrct_endonuc-II-like"/>
</dbReference>
<gene>
    <name evidence="19" type="ordered locus">Dole_1055</name>
</gene>
<keyword evidence="2" id="KW-0479">Metal-binding</keyword>
<organism evidence="19 20">
    <name type="scientific">Desulfosudis oleivorans (strain DSM 6200 / JCM 39069 / Hxd3)</name>
    <name type="common">Desulfococcus oleovorans</name>
    <dbReference type="NCBI Taxonomy" id="96561"/>
    <lineage>
        <taxon>Bacteria</taxon>
        <taxon>Pseudomonadati</taxon>
        <taxon>Thermodesulfobacteriota</taxon>
        <taxon>Desulfobacteria</taxon>
        <taxon>Desulfobacterales</taxon>
        <taxon>Desulfosudaceae</taxon>
        <taxon>Desulfosudis</taxon>
    </lineage>
</organism>
<dbReference type="PANTHER" id="PTHR11070:SF23">
    <property type="entry name" value="RECBCD ENZYME SUBUNIT RECB"/>
    <property type="match status" value="1"/>
</dbReference>
<dbReference type="Pfam" id="PF13361">
    <property type="entry name" value="UvrD_C"/>
    <property type="match status" value="1"/>
</dbReference>
<dbReference type="eggNOG" id="COG1074">
    <property type="taxonomic scope" value="Bacteria"/>
</dbReference>
<evidence type="ECO:0000256" key="14">
    <source>
        <dbReference type="ARBA" id="ARBA00034808"/>
    </source>
</evidence>
<evidence type="ECO:0000256" key="2">
    <source>
        <dbReference type="ARBA" id="ARBA00022723"/>
    </source>
</evidence>
<protein>
    <recommendedName>
        <fullName evidence="14">DNA 3'-5' helicase</fullName>
        <ecNumber evidence="14">5.6.2.4</ecNumber>
    </recommendedName>
</protein>
<dbReference type="SUPFAM" id="SSF52540">
    <property type="entry name" value="P-loop containing nucleoside triphosphate hydrolases"/>
    <property type="match status" value="1"/>
</dbReference>
<dbReference type="Pfam" id="PF00580">
    <property type="entry name" value="UvrD-helicase"/>
    <property type="match status" value="1"/>
</dbReference>
<feature type="domain" description="UvrD-like helicase ATP-binding" evidence="17">
    <location>
        <begin position="3"/>
        <end position="452"/>
    </location>
</feature>
<keyword evidence="6 16" id="KW-0347">Helicase</keyword>
<keyword evidence="7" id="KW-0269">Exonuclease</keyword>
<dbReference type="Proteomes" id="UP000008561">
    <property type="component" value="Chromosome"/>
</dbReference>
<keyword evidence="9" id="KW-0460">Magnesium</keyword>
<dbReference type="GO" id="GO:0008854">
    <property type="term" value="F:exodeoxyribonuclease V activity"/>
    <property type="evidence" value="ECO:0007669"/>
    <property type="project" value="InterPro"/>
</dbReference>
<evidence type="ECO:0000256" key="9">
    <source>
        <dbReference type="ARBA" id="ARBA00022842"/>
    </source>
</evidence>
<evidence type="ECO:0000256" key="1">
    <source>
        <dbReference type="ARBA" id="ARBA00022722"/>
    </source>
</evidence>
<dbReference type="AlphaFoldDB" id="A8ZX09"/>
<dbReference type="OrthoDB" id="9810135at2"/>
<evidence type="ECO:0000256" key="4">
    <source>
        <dbReference type="ARBA" id="ARBA00022763"/>
    </source>
</evidence>
<dbReference type="InterPro" id="IPR014016">
    <property type="entry name" value="UvrD-like_ATP-bd"/>
</dbReference>
<evidence type="ECO:0000256" key="13">
    <source>
        <dbReference type="ARBA" id="ARBA00034617"/>
    </source>
</evidence>
<evidence type="ECO:0000256" key="5">
    <source>
        <dbReference type="ARBA" id="ARBA00022801"/>
    </source>
</evidence>
<evidence type="ECO:0000256" key="3">
    <source>
        <dbReference type="ARBA" id="ARBA00022741"/>
    </source>
</evidence>